<feature type="compositionally biased region" description="Low complexity" evidence="5">
    <location>
        <begin position="164"/>
        <end position="181"/>
    </location>
</feature>
<feature type="compositionally biased region" description="Low complexity" evidence="5">
    <location>
        <begin position="17"/>
        <end position="32"/>
    </location>
</feature>
<comment type="caution">
    <text evidence="7">The sequence shown here is derived from an EMBL/GenBank/DDBJ whole genome shotgun (WGS) entry which is preliminary data.</text>
</comment>
<proteinExistence type="predicted"/>
<evidence type="ECO:0000256" key="5">
    <source>
        <dbReference type="SAM" id="MobiDB-lite"/>
    </source>
</evidence>
<evidence type="ECO:0000259" key="6">
    <source>
        <dbReference type="PROSITE" id="PS51360"/>
    </source>
</evidence>
<name>A0A3R7B6A9_APHAT</name>
<keyword evidence="4" id="KW-0539">Nucleus</keyword>
<dbReference type="PANTHER" id="PTHR13115:SF8">
    <property type="entry name" value="RNA POLYMERASE-ASSOCIATED PROTEIN RTF1 HOMOLOG"/>
    <property type="match status" value="1"/>
</dbReference>
<dbReference type="InterPro" id="IPR004343">
    <property type="entry name" value="Plus-3_dom"/>
</dbReference>
<dbReference type="AlphaFoldDB" id="A0A3R7B6A9"/>
<dbReference type="Pfam" id="PF03126">
    <property type="entry name" value="Plus-3"/>
    <property type="match status" value="1"/>
</dbReference>
<feature type="domain" description="Plus3" evidence="6">
    <location>
        <begin position="196"/>
        <end position="328"/>
    </location>
</feature>
<dbReference type="GO" id="GO:0003677">
    <property type="term" value="F:DNA binding"/>
    <property type="evidence" value="ECO:0007669"/>
    <property type="project" value="InterPro"/>
</dbReference>
<feature type="compositionally biased region" description="Basic and acidic residues" evidence="5">
    <location>
        <begin position="182"/>
        <end position="195"/>
    </location>
</feature>
<dbReference type="VEuPathDB" id="FungiDB:H257_05071"/>
<dbReference type="InterPro" id="IPR036128">
    <property type="entry name" value="Plus3-like_sf"/>
</dbReference>
<dbReference type="SUPFAM" id="SSF159042">
    <property type="entry name" value="Plus3-like"/>
    <property type="match status" value="1"/>
</dbReference>
<dbReference type="GO" id="GO:0016593">
    <property type="term" value="C:Cdc73/Paf1 complex"/>
    <property type="evidence" value="ECO:0007669"/>
    <property type="project" value="TreeGrafter"/>
</dbReference>
<feature type="compositionally biased region" description="Basic and acidic residues" evidence="5">
    <location>
        <begin position="132"/>
        <end position="154"/>
    </location>
</feature>
<evidence type="ECO:0000256" key="2">
    <source>
        <dbReference type="ARBA" id="ARBA00023015"/>
    </source>
</evidence>
<evidence type="ECO:0000313" key="7">
    <source>
        <dbReference type="EMBL" id="RHY99204.1"/>
    </source>
</evidence>
<dbReference type="EMBL" id="QUTG01001602">
    <property type="protein sequence ID" value="RHY99204.1"/>
    <property type="molecule type" value="Genomic_DNA"/>
</dbReference>
<comment type="subcellular location">
    <subcellularLocation>
        <location evidence="1">Nucleus</location>
    </subcellularLocation>
</comment>
<feature type="region of interest" description="Disordered" evidence="5">
    <location>
        <begin position="84"/>
        <end position="197"/>
    </location>
</feature>
<dbReference type="GO" id="GO:1990269">
    <property type="term" value="F:RNA polymerase II C-terminal domain phosphoserine binding"/>
    <property type="evidence" value="ECO:0007669"/>
    <property type="project" value="TreeGrafter"/>
</dbReference>
<dbReference type="Proteomes" id="UP000285712">
    <property type="component" value="Unassembled WGS sequence"/>
</dbReference>
<organism evidence="7 8">
    <name type="scientific">Aphanomyces astaci</name>
    <name type="common">Crayfish plague agent</name>
    <dbReference type="NCBI Taxonomy" id="112090"/>
    <lineage>
        <taxon>Eukaryota</taxon>
        <taxon>Sar</taxon>
        <taxon>Stramenopiles</taxon>
        <taxon>Oomycota</taxon>
        <taxon>Saprolegniomycetes</taxon>
        <taxon>Saprolegniales</taxon>
        <taxon>Verrucalvaceae</taxon>
        <taxon>Aphanomyces</taxon>
    </lineage>
</organism>
<protein>
    <recommendedName>
        <fullName evidence="6">Plus3 domain-containing protein</fullName>
    </recommendedName>
</protein>
<accession>A0A3R7B6A9</accession>
<evidence type="ECO:0000256" key="3">
    <source>
        <dbReference type="ARBA" id="ARBA00023163"/>
    </source>
</evidence>
<dbReference type="SMART" id="SM00719">
    <property type="entry name" value="Plus3"/>
    <property type="match status" value="1"/>
</dbReference>
<evidence type="ECO:0000256" key="1">
    <source>
        <dbReference type="ARBA" id="ARBA00004123"/>
    </source>
</evidence>
<dbReference type="Gene3D" id="3.90.70.200">
    <property type="entry name" value="Plus-3 domain"/>
    <property type="match status" value="1"/>
</dbReference>
<dbReference type="PANTHER" id="PTHR13115">
    <property type="entry name" value="RNA POLYMERASE-ASSOCIATED PROTEIN RTF1 HOMOLOG"/>
    <property type="match status" value="1"/>
</dbReference>
<keyword evidence="2" id="KW-0805">Transcription regulation</keyword>
<evidence type="ECO:0000313" key="8">
    <source>
        <dbReference type="Proteomes" id="UP000285712"/>
    </source>
</evidence>
<feature type="region of interest" description="Disordered" evidence="5">
    <location>
        <begin position="1"/>
        <end position="47"/>
    </location>
</feature>
<gene>
    <name evidence="7" type="ORF">DYB35_011366</name>
</gene>
<evidence type="ECO:0000256" key="4">
    <source>
        <dbReference type="ARBA" id="ARBA00023242"/>
    </source>
</evidence>
<reference evidence="7 8" key="1">
    <citation type="submission" date="2018-08" db="EMBL/GenBank/DDBJ databases">
        <title>Aphanomyces genome sequencing and annotation.</title>
        <authorList>
            <person name="Minardi D."/>
            <person name="Oidtmann B."/>
            <person name="Van Der Giezen M."/>
            <person name="Studholme D.J."/>
        </authorList>
    </citation>
    <scope>NUCLEOTIDE SEQUENCE [LARGE SCALE GENOMIC DNA]</scope>
    <source>
        <strain evidence="7 8">Sv</strain>
    </source>
</reference>
<sequence length="601" mass="68130">MQLHLSAAKPAKKKSPSKPTKPAVKKTAAGKKVVVDDDDTSKIEEIDPERLKGLNEVEKEALMLEHYESQAKKSKDVALKKKLESEKEALDDEVSGRRLRNRDTDSRKSALSNLKSIKQGDKSSKSILSKRFGNDDGNHSDYDEGDNNRDDLAEKRRRRKELQRASATEAAASSSATASDSRSNKISHDAHHPDQVELQEPEVSGPLEYRHALANFFEPFFDKLVQGTYVKIAIDDNVDGERVYRFCQVSHVCNVERSYPFAGEKTKKGVMLVYGKSKRTSTLAALSNHRLQEREFDLWRLYLESLKMTVPTKEMAIKQYNAIKEMPSRHKYTDEQVTVMVNRKRASGKSQVSLGVEIVRLERDVAAAKTANNFDKSIELEARLAQMQHANEQRLAVKTEDVVRINEINKRNREINMKRDMDAGASNRAQMDNMSAAQKLQYVRASASRRMYLSKDKIDVNLAEGKLVKLPDGRIMTVNKLVEVEALPDDIIPDNKKNSKEEDVLVKMERKRKAQELAVVETRVNSVEIEGDGTDIANKTIRFIDDDGTWTTIRPAAEILQEQELKKRPVVSDEVKKTRRGISMKDYFNRVKERTAAEDGA</sequence>
<dbReference type="PROSITE" id="PS51360">
    <property type="entry name" value="PLUS3"/>
    <property type="match status" value="1"/>
</dbReference>
<keyword evidence="3" id="KW-0804">Transcription</keyword>